<dbReference type="AlphaFoldDB" id="D7E500"/>
<dbReference type="Proteomes" id="UP000001511">
    <property type="component" value="Chromosome"/>
</dbReference>
<gene>
    <name evidence="2" type="ordered locus">Aazo_1626</name>
</gene>
<name>D7E500_NOSA0</name>
<dbReference type="InterPro" id="IPR015943">
    <property type="entry name" value="WD40/YVTN_repeat-like_dom_sf"/>
</dbReference>
<keyword evidence="3" id="KW-1185">Reference proteome</keyword>
<dbReference type="eggNOG" id="COG2319">
    <property type="taxonomic scope" value="Bacteria"/>
</dbReference>
<protein>
    <submittedName>
        <fullName evidence="2">WD40 repeat, subgroup</fullName>
    </submittedName>
</protein>
<dbReference type="SMART" id="SM00320">
    <property type="entry name" value="WD40"/>
    <property type="match status" value="1"/>
</dbReference>
<dbReference type="Gene3D" id="2.130.10.10">
    <property type="entry name" value="YVTN repeat-like/Quinoprotein amine dehydrogenase"/>
    <property type="match status" value="1"/>
</dbReference>
<keyword evidence="1" id="KW-0853">WD repeat</keyword>
<dbReference type="KEGG" id="naz:Aazo_1626"/>
<accession>D7E500</accession>
<sequence length="65" mass="7115">MVSGSLVGSIVIVRLNDGERVVVQKVHEGRVSHLAFTPDGKKLISAGEDRLLSILEFNDILYHEG</sequence>
<organism evidence="2 3">
    <name type="scientific">Nostoc azollae (strain 0708)</name>
    <name type="common">Anabaena azollae (strain 0708)</name>
    <dbReference type="NCBI Taxonomy" id="551115"/>
    <lineage>
        <taxon>Bacteria</taxon>
        <taxon>Bacillati</taxon>
        <taxon>Cyanobacteriota</taxon>
        <taxon>Cyanophyceae</taxon>
        <taxon>Nostocales</taxon>
        <taxon>Nostocaceae</taxon>
        <taxon>Trichormus</taxon>
    </lineage>
</organism>
<feature type="repeat" description="WD" evidence="1">
    <location>
        <begin position="24"/>
        <end position="58"/>
    </location>
</feature>
<evidence type="ECO:0000313" key="3">
    <source>
        <dbReference type="Proteomes" id="UP000001511"/>
    </source>
</evidence>
<dbReference type="InterPro" id="IPR036322">
    <property type="entry name" value="WD40_repeat_dom_sf"/>
</dbReference>
<dbReference type="InterPro" id="IPR001680">
    <property type="entry name" value="WD40_rpt"/>
</dbReference>
<dbReference type="PROSITE" id="PS50082">
    <property type="entry name" value="WD_REPEATS_2"/>
    <property type="match status" value="1"/>
</dbReference>
<dbReference type="RefSeq" id="WP_013190815.1">
    <property type="nucleotide sequence ID" value="NC_014248.1"/>
</dbReference>
<evidence type="ECO:0000256" key="1">
    <source>
        <dbReference type="PROSITE-ProRule" id="PRU00221"/>
    </source>
</evidence>
<dbReference type="SUPFAM" id="SSF50978">
    <property type="entry name" value="WD40 repeat-like"/>
    <property type="match status" value="1"/>
</dbReference>
<reference evidence="2 3" key="1">
    <citation type="journal article" date="2010" name="PLoS ONE">
        <title>Genome erosion in a nitrogen-fixing vertically transmitted endosymbiotic multicellular cyanobacterium.</title>
        <authorList>
            <person name="Ran L."/>
            <person name="Larsson J."/>
            <person name="Vigil-Stenman T."/>
            <person name="Nylander J.A."/>
            <person name="Ininbergs K."/>
            <person name="Zheng W.W."/>
            <person name="Lapidus A."/>
            <person name="Lowry S."/>
            <person name="Haselkorn R."/>
            <person name="Bergman B."/>
        </authorList>
    </citation>
    <scope>NUCLEOTIDE SEQUENCE [LARGE SCALE GENOMIC DNA]</scope>
    <source>
        <strain evidence="2 3">0708</strain>
    </source>
</reference>
<evidence type="ECO:0000313" key="2">
    <source>
        <dbReference type="EMBL" id="ADI63797.1"/>
    </source>
</evidence>
<dbReference type="EMBL" id="CP002059">
    <property type="protein sequence ID" value="ADI63797.1"/>
    <property type="molecule type" value="Genomic_DNA"/>
</dbReference>
<proteinExistence type="predicted"/>
<dbReference type="OrthoDB" id="500003at2"/>
<dbReference type="HOGENOM" id="CLU_2845447_0_0_3"/>